<feature type="domain" description="Histidine kinase/HSP90-like ATPase" evidence="3">
    <location>
        <begin position="452"/>
        <end position="561"/>
    </location>
</feature>
<keyword evidence="2" id="KW-0812">Transmembrane</keyword>
<evidence type="ECO:0000313" key="5">
    <source>
        <dbReference type="Proteomes" id="UP000810292"/>
    </source>
</evidence>
<dbReference type="Gene3D" id="6.10.340.10">
    <property type="match status" value="1"/>
</dbReference>
<dbReference type="InterPro" id="IPR050640">
    <property type="entry name" value="Bact_2-comp_sensor_kinase"/>
</dbReference>
<proteinExistence type="predicted"/>
<dbReference type="EMBL" id="JADIMF010000098">
    <property type="protein sequence ID" value="MBO8469365.1"/>
    <property type="molecule type" value="Genomic_DNA"/>
</dbReference>
<dbReference type="InterPro" id="IPR003594">
    <property type="entry name" value="HATPase_dom"/>
</dbReference>
<feature type="coiled-coil region" evidence="1">
    <location>
        <begin position="341"/>
        <end position="368"/>
    </location>
</feature>
<feature type="transmembrane region" description="Helical" evidence="2">
    <location>
        <begin position="12"/>
        <end position="33"/>
    </location>
</feature>
<sequence length="568" mass="63755">MHHHSGRTLKARILISVIICFLIVSIPCFFILFSHMNNLVFQESSAAGNARVMDIVDEINENLESVITAVAWIADEDSVRDALSYSSMSEPGAALAILDAQNDVSTFMTGSIASEYLNKIVVFKPGTDISFEFVRGRSGWLNDSDSIMSTDEFDNLSFPTGSVVRLFLSETVNLPEELAVVAYGRTRENDGYIYAELSSDIFDSLYSYADANNIFIVSDGQEYPESIPESFFDENKWTAYNFPLSIPDSYVIQFIDRSPLRIASSYGLAVFIAIILASTILFVIISFILSRSLTKATRKLEKHIGYLTVTNDFGYVDKSIEEGDDEIAAIGHIVNKMSVSISELLKRNEKLFEEKKKMEMDMLQMQVNPHFLYNTLESIHYLAEVQKDDGIAHMARGLSTLLRNMAKGSGDIITLSEELSLLSDYDEIQQVRYMGMYEIAYCIPEDLMNMRIQKFTLQPLVENAIFHGVEPTGRFGMITISAVVDGLDLIITVHDDGIGMNSDEIAHIFDEKKHSKTDMTGVGVRNINERIKLMYGNGYGLSFRSEKGKYTEAVVKIKAERYVQDTDS</sequence>
<protein>
    <submittedName>
        <fullName evidence="4">Histidine kinase</fullName>
    </submittedName>
</protein>
<organism evidence="4 5">
    <name type="scientific">Candidatus Ornithospirochaeta stercoravium</name>
    <dbReference type="NCBI Taxonomy" id="2840897"/>
    <lineage>
        <taxon>Bacteria</taxon>
        <taxon>Pseudomonadati</taxon>
        <taxon>Spirochaetota</taxon>
        <taxon>Spirochaetia</taxon>
        <taxon>Spirochaetales</taxon>
        <taxon>Spirochaetaceae</taxon>
        <taxon>Spirochaetaceae incertae sedis</taxon>
        <taxon>Candidatus Ornithospirochaeta</taxon>
    </lineage>
</organism>
<keyword evidence="4" id="KW-0808">Transferase</keyword>
<comment type="caution">
    <text evidence="4">The sequence shown here is derived from an EMBL/GenBank/DDBJ whole genome shotgun (WGS) entry which is preliminary data.</text>
</comment>
<dbReference type="Pfam" id="PF02518">
    <property type="entry name" value="HATPase_c"/>
    <property type="match status" value="1"/>
</dbReference>
<dbReference type="Gene3D" id="3.30.565.10">
    <property type="entry name" value="Histidine kinase-like ATPase, C-terminal domain"/>
    <property type="match status" value="1"/>
</dbReference>
<dbReference type="InterPro" id="IPR010559">
    <property type="entry name" value="Sig_transdc_His_kin_internal"/>
</dbReference>
<dbReference type="PANTHER" id="PTHR34220">
    <property type="entry name" value="SENSOR HISTIDINE KINASE YPDA"/>
    <property type="match status" value="1"/>
</dbReference>
<gene>
    <name evidence="4" type="ORF">IAA72_06245</name>
</gene>
<reference evidence="4" key="2">
    <citation type="journal article" date="2021" name="PeerJ">
        <title>Extensive microbial diversity within the chicken gut microbiome revealed by metagenomics and culture.</title>
        <authorList>
            <person name="Gilroy R."/>
            <person name="Ravi A."/>
            <person name="Getino M."/>
            <person name="Pursley I."/>
            <person name="Horton D.L."/>
            <person name="Alikhan N.F."/>
            <person name="Baker D."/>
            <person name="Gharbi K."/>
            <person name="Hall N."/>
            <person name="Watson M."/>
            <person name="Adriaenssens E.M."/>
            <person name="Foster-Nyarko E."/>
            <person name="Jarju S."/>
            <person name="Secka A."/>
            <person name="Antonio M."/>
            <person name="Oren A."/>
            <person name="Chaudhuri R.R."/>
            <person name="La Ragione R."/>
            <person name="Hildebrand F."/>
            <person name="Pallen M.J."/>
        </authorList>
    </citation>
    <scope>NUCLEOTIDE SEQUENCE</scope>
    <source>
        <strain evidence="4">14700</strain>
    </source>
</reference>
<dbReference type="AlphaFoldDB" id="A0A9D9IBM5"/>
<dbReference type="GO" id="GO:0000155">
    <property type="term" value="F:phosphorelay sensor kinase activity"/>
    <property type="evidence" value="ECO:0007669"/>
    <property type="project" value="InterPro"/>
</dbReference>
<name>A0A9D9IBM5_9SPIO</name>
<evidence type="ECO:0000313" key="4">
    <source>
        <dbReference type="EMBL" id="MBO8469365.1"/>
    </source>
</evidence>
<dbReference type="SMART" id="SM00387">
    <property type="entry name" value="HATPase_c"/>
    <property type="match status" value="1"/>
</dbReference>
<keyword evidence="2" id="KW-1133">Transmembrane helix</keyword>
<feature type="transmembrane region" description="Helical" evidence="2">
    <location>
        <begin position="266"/>
        <end position="289"/>
    </location>
</feature>
<keyword evidence="1" id="KW-0175">Coiled coil</keyword>
<dbReference type="InterPro" id="IPR036890">
    <property type="entry name" value="HATPase_C_sf"/>
</dbReference>
<dbReference type="Pfam" id="PF06580">
    <property type="entry name" value="His_kinase"/>
    <property type="match status" value="1"/>
</dbReference>
<evidence type="ECO:0000259" key="3">
    <source>
        <dbReference type="SMART" id="SM00387"/>
    </source>
</evidence>
<dbReference type="PANTHER" id="PTHR34220:SF7">
    <property type="entry name" value="SENSOR HISTIDINE KINASE YPDA"/>
    <property type="match status" value="1"/>
</dbReference>
<dbReference type="SUPFAM" id="SSF55874">
    <property type="entry name" value="ATPase domain of HSP90 chaperone/DNA topoisomerase II/histidine kinase"/>
    <property type="match status" value="1"/>
</dbReference>
<accession>A0A9D9IBM5</accession>
<evidence type="ECO:0000256" key="2">
    <source>
        <dbReference type="SAM" id="Phobius"/>
    </source>
</evidence>
<keyword evidence="4" id="KW-0418">Kinase</keyword>
<keyword evidence="2" id="KW-0472">Membrane</keyword>
<reference evidence="4" key="1">
    <citation type="submission" date="2020-10" db="EMBL/GenBank/DDBJ databases">
        <authorList>
            <person name="Gilroy R."/>
        </authorList>
    </citation>
    <scope>NUCLEOTIDE SEQUENCE</scope>
    <source>
        <strain evidence="4">14700</strain>
    </source>
</reference>
<evidence type="ECO:0000256" key="1">
    <source>
        <dbReference type="SAM" id="Coils"/>
    </source>
</evidence>
<dbReference type="GO" id="GO:0016020">
    <property type="term" value="C:membrane"/>
    <property type="evidence" value="ECO:0007669"/>
    <property type="project" value="InterPro"/>
</dbReference>
<dbReference type="Proteomes" id="UP000810292">
    <property type="component" value="Unassembled WGS sequence"/>
</dbReference>